<dbReference type="NCBIfam" id="TIGR01167">
    <property type="entry name" value="LPXTG_anchor"/>
    <property type="match status" value="1"/>
</dbReference>
<reference evidence="10 11" key="1">
    <citation type="journal article" date="2019" name="Appl. Environ. Microbiol.">
        <title>Genetic determinants of hydroxycinnamic acid metabolism in heterofermentative lactobacilli.</title>
        <authorList>
            <person name="Gaur G."/>
            <person name="Oh J.H."/>
            <person name="Filannino P."/>
            <person name="Gobbetti M."/>
            <person name="van Pijkeren J.P."/>
            <person name="Ganzle M.G."/>
        </authorList>
    </citation>
    <scope>NUCLEOTIDE SEQUENCE [LARGE SCALE GENOMIC DNA]</scope>
    <source>
        <strain evidence="10 11">C5</strain>
    </source>
</reference>
<keyword evidence="7" id="KW-1133">Transmembrane helix</keyword>
<evidence type="ECO:0000313" key="10">
    <source>
        <dbReference type="EMBL" id="MYV16073.1"/>
    </source>
</evidence>
<dbReference type="PANTHER" id="PTHR36108">
    <property type="entry name" value="COLOSSIN-B-RELATED"/>
    <property type="match status" value="1"/>
</dbReference>
<sequence length="1330" mass="147605">MKINHQRSAAIFTLLTVIISLFMAPMTALAASMENVNHYPLQNTWKFHLLGMSLDTEYGIYQKQIDGNRIAFCIEHGIPLDMAGSGYQPQAYSSEKKELLTKIAYYGYRVNPTKHNYALTQMMIWEALGDELVKTNTDFYSFKAAVMQKVNDHDRKPSFNGQTIDLNVGDKLVLNDANGVLSKYGSLVEDSTGLQVQKNGNSLTLTATKDSKQDGNLKYAIAHGNDIGESFMYTKGAQQKLVDFKLSNGGEFNVHVRVHPLGRVRIHKIDEQTKQPLPGVSFDVTTPEHNKQTVKTDGNGDADLGEYKAGTPVTIEEVQAPHGYHNRHEKKTVTVESGKTITAEFGDKRQLGNVTLSKIGREYGTNMYNKYYSLNGAIYGVFSADGKKMGTMTTDAGGHAEFKNLPLGSYYAQEEKAPAGYELSKTHLNFTLNTDDQNVEVTSAAIKAVDDEQNGMVFLNKADSQDGSQGRGAATVNGAVYEIRRTSDDKLMDTKVVKNGGTIMAELPLDDYYWIETKAPVGYLKDTEKHHFQIKIPNQTEHSTMNVMNVKEHVITGGFDLIKFGNYDWHTALSNKLTGKSNEMKVLKGVEFKVTSNTTHKIVASGVTNDEGYLRFNDLPYDTYTVDETGTPEGYQGSKSFQVTVHEQNESHHYTVENKVLEEKLRVVKADVETGHTIPRADAAFKIKSLQTKRYVTMPKPNHDGYTDTFYTNHNGYLLTTEALPYGKYELEEVQAPEGYVLSKEKMPFTVDGKHVDKTIDIKFVDKSQKGIVMLDKTGQKPVGVEKHNTKFGPQYQFKYDKQPLAGAKFNFVAREDIKTHDGTLRAKKGSVVASATTDKNGHIKTPELYLGKYSAIEKIAPNGFIVNKDPLNFELKYAGQLVQVTSTSLEVNNEFQKINVNIHKQEEQVERWEHNAPALRTVAANGQVFGLFTKDAFNDKNMDVPANALLATATVKDGKAAFADMQLPEGSYYVKELDAGALFDNDNETYAFDFKASDNNDTKSFEINSKTGAPILNKLHFNQITFRKLNEAAKLIEKKGYQYSMDDNAKGATFDLLDDKQKVLRSITINEDSLGSIKQLPVGTFYLKETHTADSHHVLSTKLVKLVSTKNGVTVFDADGQKLNDQAGKDGSLPLFELKNYLAKGSVELTKSDVSTGELLPDTKVKLINDKHEVVFEGKTDAHGVVKFGDLPVGQYEFIEYDAPKGYEINPEPVKFEIKTDGEIVKAKMVDHKKPTPTKPAPKQPETPKTPEQPKVPAAPKPQQPQAPKPEQPKVTSPIVKALPKPVQKMIQSLPQTGEASSVVLAIIGMVVLVAGSSLYLYFAGKKKK</sequence>
<dbReference type="Pfam" id="PF08341">
    <property type="entry name" value="TED"/>
    <property type="match status" value="1"/>
</dbReference>
<dbReference type="PANTHER" id="PTHR36108:SF13">
    <property type="entry name" value="COLOSSIN-B-RELATED"/>
    <property type="match status" value="1"/>
</dbReference>
<evidence type="ECO:0000313" key="11">
    <source>
        <dbReference type="Proteomes" id="UP000449209"/>
    </source>
</evidence>
<dbReference type="Pfam" id="PF17802">
    <property type="entry name" value="SpaA"/>
    <property type="match status" value="7"/>
</dbReference>
<feature type="chain" id="PRO_5026664285" evidence="8">
    <location>
        <begin position="31"/>
        <end position="1330"/>
    </location>
</feature>
<dbReference type="SUPFAM" id="SSF49478">
    <property type="entry name" value="Cna protein B-type domain"/>
    <property type="match status" value="3"/>
</dbReference>
<accession>A0A6N9I115</accession>
<comment type="similarity">
    <text evidence="1">Belongs to the serine-aspartate repeat-containing protein (SDr) family.</text>
</comment>
<evidence type="ECO:0000259" key="9">
    <source>
        <dbReference type="PROSITE" id="PS50847"/>
    </source>
</evidence>
<feature type="domain" description="Gram-positive cocci surface proteins LPxTG" evidence="9">
    <location>
        <begin position="1295"/>
        <end position="1330"/>
    </location>
</feature>
<dbReference type="InterPro" id="IPR013783">
    <property type="entry name" value="Ig-like_fold"/>
</dbReference>
<evidence type="ECO:0000256" key="2">
    <source>
        <dbReference type="ARBA" id="ARBA00022512"/>
    </source>
</evidence>
<dbReference type="Pfam" id="PF00746">
    <property type="entry name" value="Gram_pos_anchor"/>
    <property type="match status" value="1"/>
</dbReference>
<feature type="compositionally biased region" description="Pro residues" evidence="6">
    <location>
        <begin position="1258"/>
        <end position="1271"/>
    </location>
</feature>
<proteinExistence type="inferred from homology"/>
<keyword evidence="2" id="KW-0134">Cell wall</keyword>
<evidence type="ECO:0000256" key="6">
    <source>
        <dbReference type="SAM" id="MobiDB-lite"/>
    </source>
</evidence>
<dbReference type="Gene3D" id="2.60.40.10">
    <property type="entry name" value="Immunoglobulins"/>
    <property type="match status" value="9"/>
</dbReference>
<dbReference type="InterPro" id="IPR019931">
    <property type="entry name" value="LPXTG_anchor"/>
</dbReference>
<evidence type="ECO:0000256" key="5">
    <source>
        <dbReference type="ARBA" id="ARBA00023088"/>
    </source>
</evidence>
<comment type="caution">
    <text evidence="10">The sequence shown here is derived from an EMBL/GenBank/DDBJ whole genome shotgun (WGS) entry which is preliminary data.</text>
</comment>
<keyword evidence="3" id="KW-0964">Secreted</keyword>
<keyword evidence="4 8" id="KW-0732">Signal</keyword>
<feature type="region of interest" description="Disordered" evidence="6">
    <location>
        <begin position="277"/>
        <end position="303"/>
    </location>
</feature>
<dbReference type="OrthoDB" id="2216808at2"/>
<keyword evidence="7" id="KW-0472">Membrane</keyword>
<protein>
    <submittedName>
        <fullName evidence="10">LPXTG cell wall anchor domain-containing protein</fullName>
    </submittedName>
</protein>
<dbReference type="PROSITE" id="PS50847">
    <property type="entry name" value="GRAM_POS_ANCHORING"/>
    <property type="match status" value="1"/>
</dbReference>
<keyword evidence="7" id="KW-0812">Transmembrane</keyword>
<dbReference type="InterPro" id="IPR013552">
    <property type="entry name" value="Thioester_dom"/>
</dbReference>
<keyword evidence="5" id="KW-0572">Peptidoglycan-anchor</keyword>
<dbReference type="RefSeq" id="WP_161002685.1">
    <property type="nucleotide sequence ID" value="NZ_WEZQ01000001.1"/>
</dbReference>
<evidence type="ECO:0000256" key="7">
    <source>
        <dbReference type="SAM" id="Phobius"/>
    </source>
</evidence>
<dbReference type="Proteomes" id="UP000449209">
    <property type="component" value="Unassembled WGS sequence"/>
</dbReference>
<gene>
    <name evidence="10" type="ORF">GB993_00825</name>
</gene>
<evidence type="ECO:0000256" key="3">
    <source>
        <dbReference type="ARBA" id="ARBA00022525"/>
    </source>
</evidence>
<feature type="transmembrane region" description="Helical" evidence="7">
    <location>
        <begin position="1304"/>
        <end position="1324"/>
    </location>
</feature>
<dbReference type="EMBL" id="WEZQ01000001">
    <property type="protein sequence ID" value="MYV16073.1"/>
    <property type="molecule type" value="Genomic_DNA"/>
</dbReference>
<dbReference type="InterPro" id="IPR041033">
    <property type="entry name" value="SpaA_PFL_dom_1"/>
</dbReference>
<evidence type="ECO:0000256" key="8">
    <source>
        <dbReference type="SAM" id="SignalP"/>
    </source>
</evidence>
<name>A0A6N9I115_9LACO</name>
<feature type="signal peptide" evidence="8">
    <location>
        <begin position="1"/>
        <end position="30"/>
    </location>
</feature>
<feature type="region of interest" description="Disordered" evidence="6">
    <location>
        <begin position="1229"/>
        <end position="1280"/>
    </location>
</feature>
<evidence type="ECO:0000256" key="1">
    <source>
        <dbReference type="ARBA" id="ARBA00007257"/>
    </source>
</evidence>
<organism evidence="10 11">
    <name type="scientific">Furfurilactobacillus milii</name>
    <dbReference type="NCBI Taxonomy" id="2888272"/>
    <lineage>
        <taxon>Bacteria</taxon>
        <taxon>Bacillati</taxon>
        <taxon>Bacillota</taxon>
        <taxon>Bacilli</taxon>
        <taxon>Lactobacillales</taxon>
        <taxon>Lactobacillaceae</taxon>
        <taxon>Furfurilactobacillus</taxon>
    </lineage>
</organism>
<evidence type="ECO:0000256" key="4">
    <source>
        <dbReference type="ARBA" id="ARBA00022729"/>
    </source>
</evidence>